<name>A0A0V0R6Z7_PSEPJ</name>
<keyword evidence="3" id="KW-1185">Reference proteome</keyword>
<evidence type="ECO:0000256" key="1">
    <source>
        <dbReference type="SAM" id="Phobius"/>
    </source>
</evidence>
<protein>
    <submittedName>
        <fullName evidence="2">Uncharacterized protein</fullName>
    </submittedName>
</protein>
<keyword evidence="1" id="KW-0812">Transmembrane</keyword>
<dbReference type="OMA" id="EVESAYF"/>
<organism evidence="2 3">
    <name type="scientific">Pseudocohnilembus persalinus</name>
    <name type="common">Ciliate</name>
    <dbReference type="NCBI Taxonomy" id="266149"/>
    <lineage>
        <taxon>Eukaryota</taxon>
        <taxon>Sar</taxon>
        <taxon>Alveolata</taxon>
        <taxon>Ciliophora</taxon>
        <taxon>Intramacronucleata</taxon>
        <taxon>Oligohymenophorea</taxon>
        <taxon>Scuticociliatia</taxon>
        <taxon>Philasterida</taxon>
        <taxon>Pseudocohnilembidae</taxon>
        <taxon>Pseudocohnilembus</taxon>
    </lineage>
</organism>
<proteinExistence type="predicted"/>
<dbReference type="InParanoid" id="A0A0V0R6Z7"/>
<keyword evidence="1" id="KW-1133">Transmembrane helix</keyword>
<dbReference type="OrthoDB" id="290523at2759"/>
<sequence length="122" mass="13917">MEPFGANERNWTEEEKESITNLLKYDKHVPLKIAEQVYSAEVESAYFARAGALAGGILSAGAFYFPVVRNLPILRRSLVAALPGLYAYYWGQTTQEDAKWGKVFAAYQRWIVYHGQHQKLFV</sequence>
<comment type="caution">
    <text evidence="2">The sequence shown here is derived from an EMBL/GenBank/DDBJ whole genome shotgun (WGS) entry which is preliminary data.</text>
</comment>
<keyword evidence="1" id="KW-0472">Membrane</keyword>
<dbReference type="Proteomes" id="UP000054937">
    <property type="component" value="Unassembled WGS sequence"/>
</dbReference>
<feature type="transmembrane region" description="Helical" evidence="1">
    <location>
        <begin position="46"/>
        <end position="67"/>
    </location>
</feature>
<reference evidence="2 3" key="1">
    <citation type="journal article" date="2015" name="Sci. Rep.">
        <title>Genome of the facultative scuticociliatosis pathogen Pseudocohnilembus persalinus provides insight into its virulence through horizontal gene transfer.</title>
        <authorList>
            <person name="Xiong J."/>
            <person name="Wang G."/>
            <person name="Cheng J."/>
            <person name="Tian M."/>
            <person name="Pan X."/>
            <person name="Warren A."/>
            <person name="Jiang C."/>
            <person name="Yuan D."/>
            <person name="Miao W."/>
        </authorList>
    </citation>
    <scope>NUCLEOTIDE SEQUENCE [LARGE SCALE GENOMIC DNA]</scope>
    <source>
        <strain evidence="2">36N120E</strain>
    </source>
</reference>
<dbReference type="AlphaFoldDB" id="A0A0V0R6Z7"/>
<accession>A0A0V0R6Z7</accession>
<dbReference type="EMBL" id="LDAU01000034">
    <property type="protein sequence ID" value="KRX10243.1"/>
    <property type="molecule type" value="Genomic_DNA"/>
</dbReference>
<gene>
    <name evidence="2" type="ORF">PPERSA_07328</name>
</gene>
<evidence type="ECO:0000313" key="2">
    <source>
        <dbReference type="EMBL" id="KRX10243.1"/>
    </source>
</evidence>
<evidence type="ECO:0000313" key="3">
    <source>
        <dbReference type="Proteomes" id="UP000054937"/>
    </source>
</evidence>